<comment type="pathway">
    <text evidence="4 18">Cell wall biogenesis; peptidoglycan biosynthesis.</text>
</comment>
<dbReference type="PROSITE" id="PS00843">
    <property type="entry name" value="DALA_DALA_LIGASE_1"/>
    <property type="match status" value="1"/>
</dbReference>
<comment type="function">
    <text evidence="2 18">Cell wall formation.</text>
</comment>
<dbReference type="KEGG" id="aaeo:BJI67_13355"/>
<feature type="domain" description="ATP-grasp" evidence="22">
    <location>
        <begin position="108"/>
        <end position="303"/>
    </location>
</feature>
<dbReference type="Gene3D" id="3.40.50.20">
    <property type="match status" value="1"/>
</dbReference>
<dbReference type="EC" id="6.3.2.4" evidence="6 18"/>
<name>A0A1D8KAD6_9GAMM</name>
<protein>
    <recommendedName>
        <fullName evidence="6 18">D-alanine--D-alanine ligase</fullName>
        <ecNumber evidence="6 18">6.3.2.4</ecNumber>
    </recommendedName>
    <alternativeName>
        <fullName evidence="18">D-Ala-D-Ala ligase</fullName>
    </alternativeName>
    <alternativeName>
        <fullName evidence="18">D-alanylalanine synthetase</fullName>
    </alternativeName>
</protein>
<dbReference type="InterPro" id="IPR011095">
    <property type="entry name" value="Dala_Dala_lig_C"/>
</dbReference>
<evidence type="ECO:0000256" key="4">
    <source>
        <dbReference type="ARBA" id="ARBA00004752"/>
    </source>
</evidence>
<dbReference type="EMBL" id="CP017448">
    <property type="protein sequence ID" value="AOV17914.1"/>
    <property type="molecule type" value="Genomic_DNA"/>
</dbReference>
<dbReference type="PROSITE" id="PS00844">
    <property type="entry name" value="DALA_DALA_LIGASE_2"/>
    <property type="match status" value="1"/>
</dbReference>
<dbReference type="InterPro" id="IPR011127">
    <property type="entry name" value="Dala_Dala_lig_N"/>
</dbReference>
<dbReference type="GO" id="GO:0008360">
    <property type="term" value="P:regulation of cell shape"/>
    <property type="evidence" value="ECO:0007669"/>
    <property type="project" value="UniProtKB-KW"/>
</dbReference>
<dbReference type="SUPFAM" id="SSF52440">
    <property type="entry name" value="PreATP-grasp domain"/>
    <property type="match status" value="1"/>
</dbReference>
<dbReference type="PANTHER" id="PTHR23132">
    <property type="entry name" value="D-ALANINE--D-ALANINE LIGASE"/>
    <property type="match status" value="1"/>
</dbReference>
<comment type="similarity">
    <text evidence="5 18">Belongs to the D-alanine--D-alanine ligase family.</text>
</comment>
<evidence type="ECO:0000256" key="6">
    <source>
        <dbReference type="ARBA" id="ARBA00012216"/>
    </source>
</evidence>
<evidence type="ECO:0000256" key="20">
    <source>
        <dbReference type="PIRSR" id="PIRSR039102-3"/>
    </source>
</evidence>
<dbReference type="UniPathway" id="UPA00219"/>
<keyword evidence="10 21" id="KW-0547">Nucleotide-binding</keyword>
<comment type="cofactor">
    <cofactor evidence="20">
        <name>Mg(2+)</name>
        <dbReference type="ChEBI" id="CHEBI:18420"/>
    </cofactor>
    <cofactor evidence="20">
        <name>Mn(2+)</name>
        <dbReference type="ChEBI" id="CHEBI:29035"/>
    </cofactor>
    <text evidence="20">Binds 2 magnesium or manganese ions per subunit.</text>
</comment>
<keyword evidence="12 20" id="KW-0460">Magnesium</keyword>
<dbReference type="InterPro" id="IPR005905">
    <property type="entry name" value="D_ala_D_ala"/>
</dbReference>
<dbReference type="NCBIfam" id="NF002378">
    <property type="entry name" value="PRK01372.1"/>
    <property type="match status" value="1"/>
</dbReference>
<evidence type="ECO:0000256" key="8">
    <source>
        <dbReference type="ARBA" id="ARBA00022598"/>
    </source>
</evidence>
<keyword evidence="11 21" id="KW-0067">ATP-binding</keyword>
<feature type="active site" evidence="19">
    <location>
        <position position="150"/>
    </location>
</feature>
<evidence type="ECO:0000256" key="19">
    <source>
        <dbReference type="PIRSR" id="PIRSR039102-1"/>
    </source>
</evidence>
<dbReference type="FunFam" id="3.30.470.20:FF:000008">
    <property type="entry name" value="D-alanine--D-alanine ligase"/>
    <property type="match status" value="1"/>
</dbReference>
<dbReference type="GO" id="GO:0005524">
    <property type="term" value="F:ATP binding"/>
    <property type="evidence" value="ECO:0007669"/>
    <property type="project" value="UniProtKB-UniRule"/>
</dbReference>
<dbReference type="AlphaFoldDB" id="A0A1D8KAD6"/>
<evidence type="ECO:0000256" key="12">
    <source>
        <dbReference type="ARBA" id="ARBA00022842"/>
    </source>
</evidence>
<evidence type="ECO:0000256" key="9">
    <source>
        <dbReference type="ARBA" id="ARBA00022723"/>
    </source>
</evidence>
<dbReference type="GO" id="GO:0071555">
    <property type="term" value="P:cell wall organization"/>
    <property type="evidence" value="ECO:0007669"/>
    <property type="project" value="UniProtKB-KW"/>
</dbReference>
<evidence type="ECO:0000259" key="22">
    <source>
        <dbReference type="PROSITE" id="PS50975"/>
    </source>
</evidence>
<dbReference type="SUPFAM" id="SSF56059">
    <property type="entry name" value="Glutathione synthetase ATP-binding domain-like"/>
    <property type="match status" value="1"/>
</dbReference>
<keyword evidence="15 20" id="KW-0464">Manganese</keyword>
<evidence type="ECO:0000256" key="10">
    <source>
        <dbReference type="ARBA" id="ARBA00022741"/>
    </source>
</evidence>
<dbReference type="Gene3D" id="3.30.1490.20">
    <property type="entry name" value="ATP-grasp fold, A domain"/>
    <property type="match status" value="1"/>
</dbReference>
<sequence length="312" mass="33073">MSVDPRRFGRVGVLMGGWSAEREVSLNSGVAVTAALQAGGVEAVAVDLERERVFDQLTAGGFDRCFIVVHGTGGEDGTLQALLELLDIPYTGSRVLGSALGMDKLRCKLLWQAHGLPVVPGEVLTADSDFDAVAERLGLPLFVKPSEEGSSVGVSKVKRAEDLPAAYAAAAGRHGVVLAETAMPGGDYTVAILGNEALPAIRIVPAVEFYDYEAKYLRNDTRYDCPCGLSDELETTMRQMALEAFAIVGGTGWGRVDFLIDATGEPRLAEINTVPGMTDHSLVPMAARVTGLDMTGLVIRILEDTLPKGEPA</sequence>
<keyword evidence="8 18" id="KW-0436">Ligase</keyword>
<keyword evidence="24" id="KW-1185">Reference proteome</keyword>
<evidence type="ECO:0000256" key="1">
    <source>
        <dbReference type="ARBA" id="ARBA00001936"/>
    </source>
</evidence>
<feature type="binding site" evidence="20">
    <location>
        <position position="270"/>
    </location>
    <ligand>
        <name>Mg(2+)</name>
        <dbReference type="ChEBI" id="CHEBI:18420"/>
        <label>1</label>
    </ligand>
</feature>
<organism evidence="23 24">
    <name type="scientific">Acidihalobacter aeolianus</name>
    <dbReference type="NCBI Taxonomy" id="2792603"/>
    <lineage>
        <taxon>Bacteria</taxon>
        <taxon>Pseudomonadati</taxon>
        <taxon>Pseudomonadota</taxon>
        <taxon>Gammaproteobacteria</taxon>
        <taxon>Chromatiales</taxon>
        <taxon>Ectothiorhodospiraceae</taxon>
        <taxon>Acidihalobacter</taxon>
    </lineage>
</organism>
<accession>A0A1D8KAD6</accession>
<keyword evidence="13 18" id="KW-0133">Cell shape</keyword>
<evidence type="ECO:0000313" key="23">
    <source>
        <dbReference type="EMBL" id="AOV17914.1"/>
    </source>
</evidence>
<dbReference type="PIRSF" id="PIRSF039102">
    <property type="entry name" value="Ddl/VanB"/>
    <property type="match status" value="1"/>
</dbReference>
<comment type="subcellular location">
    <subcellularLocation>
        <location evidence="3 18">Cytoplasm</location>
    </subcellularLocation>
</comment>
<evidence type="ECO:0000256" key="2">
    <source>
        <dbReference type="ARBA" id="ARBA00003921"/>
    </source>
</evidence>
<dbReference type="InterPro" id="IPR000291">
    <property type="entry name" value="D-Ala_lig_Van_CS"/>
</dbReference>
<keyword evidence="7 18" id="KW-0963">Cytoplasm</keyword>
<keyword evidence="14 18" id="KW-0573">Peptidoglycan synthesis</keyword>
<dbReference type="InterPro" id="IPR016185">
    <property type="entry name" value="PreATP-grasp_dom_sf"/>
</dbReference>
<evidence type="ECO:0000256" key="16">
    <source>
        <dbReference type="ARBA" id="ARBA00023316"/>
    </source>
</evidence>
<dbReference type="HAMAP" id="MF_00047">
    <property type="entry name" value="Dala_Dala_lig"/>
    <property type="match status" value="1"/>
</dbReference>
<evidence type="ECO:0000256" key="15">
    <source>
        <dbReference type="ARBA" id="ARBA00023211"/>
    </source>
</evidence>
<dbReference type="Pfam" id="PF01820">
    <property type="entry name" value="Dala_Dala_lig_N"/>
    <property type="match status" value="1"/>
</dbReference>
<dbReference type="RefSeq" id="WP_070073444.1">
    <property type="nucleotide sequence ID" value="NZ_CP017448.1"/>
</dbReference>
<dbReference type="PROSITE" id="PS50975">
    <property type="entry name" value="ATP_GRASP"/>
    <property type="match status" value="1"/>
</dbReference>
<dbReference type="InterPro" id="IPR013815">
    <property type="entry name" value="ATP_grasp_subdomain_1"/>
</dbReference>
<feature type="active site" evidence="19">
    <location>
        <position position="281"/>
    </location>
</feature>
<dbReference type="NCBIfam" id="TIGR01205">
    <property type="entry name" value="D_ala_D_alaTIGR"/>
    <property type="match status" value="1"/>
</dbReference>
<proteinExistence type="inferred from homology"/>
<dbReference type="PANTHER" id="PTHR23132:SF23">
    <property type="entry name" value="D-ALANINE--D-ALANINE LIGASE B"/>
    <property type="match status" value="1"/>
</dbReference>
<dbReference type="Gene3D" id="3.30.470.20">
    <property type="entry name" value="ATP-grasp fold, B domain"/>
    <property type="match status" value="1"/>
</dbReference>
<evidence type="ECO:0000256" key="5">
    <source>
        <dbReference type="ARBA" id="ARBA00010871"/>
    </source>
</evidence>
<reference evidence="23 24" key="1">
    <citation type="submission" date="2016-09" db="EMBL/GenBank/DDBJ databases">
        <title>Acidihalobacter prosperus V6 (DSM14174).</title>
        <authorList>
            <person name="Khaleque H.N."/>
            <person name="Ramsay J.P."/>
            <person name="Murphy R.J.T."/>
            <person name="Kaksonen A.H."/>
            <person name="Boxall N.J."/>
            <person name="Watkin E.L.J."/>
        </authorList>
    </citation>
    <scope>NUCLEOTIDE SEQUENCE [LARGE SCALE GENOMIC DNA]</scope>
    <source>
        <strain evidence="23 24">V6</strain>
    </source>
</reference>
<evidence type="ECO:0000256" key="7">
    <source>
        <dbReference type="ARBA" id="ARBA00022490"/>
    </source>
</evidence>
<dbReference type="Proteomes" id="UP000095342">
    <property type="component" value="Chromosome"/>
</dbReference>
<keyword evidence="16 18" id="KW-0961">Cell wall biogenesis/degradation</keyword>
<evidence type="ECO:0000256" key="11">
    <source>
        <dbReference type="ARBA" id="ARBA00022840"/>
    </source>
</evidence>
<dbReference type="GO" id="GO:0046872">
    <property type="term" value="F:metal ion binding"/>
    <property type="evidence" value="ECO:0007669"/>
    <property type="project" value="UniProtKB-KW"/>
</dbReference>
<comment type="cofactor">
    <cofactor evidence="1">
        <name>Mn(2+)</name>
        <dbReference type="ChEBI" id="CHEBI:29035"/>
    </cofactor>
</comment>
<dbReference type="GO" id="GO:0008716">
    <property type="term" value="F:D-alanine-D-alanine ligase activity"/>
    <property type="evidence" value="ECO:0007669"/>
    <property type="project" value="UniProtKB-UniRule"/>
</dbReference>
<dbReference type="GO" id="GO:0005737">
    <property type="term" value="C:cytoplasm"/>
    <property type="evidence" value="ECO:0007669"/>
    <property type="project" value="UniProtKB-SubCell"/>
</dbReference>
<evidence type="ECO:0000256" key="21">
    <source>
        <dbReference type="PROSITE-ProRule" id="PRU00409"/>
    </source>
</evidence>
<evidence type="ECO:0000256" key="13">
    <source>
        <dbReference type="ARBA" id="ARBA00022960"/>
    </source>
</evidence>
<feature type="binding site" evidence="20">
    <location>
        <position position="272"/>
    </location>
    <ligand>
        <name>Mg(2+)</name>
        <dbReference type="ChEBI" id="CHEBI:18420"/>
        <label>2</label>
    </ligand>
</feature>
<dbReference type="InterPro" id="IPR011761">
    <property type="entry name" value="ATP-grasp"/>
</dbReference>
<feature type="active site" evidence="19">
    <location>
        <position position="21"/>
    </location>
</feature>
<keyword evidence="9 20" id="KW-0479">Metal-binding</keyword>
<evidence type="ECO:0000256" key="14">
    <source>
        <dbReference type="ARBA" id="ARBA00022984"/>
    </source>
</evidence>
<feature type="binding site" evidence="20">
    <location>
        <position position="270"/>
    </location>
    <ligand>
        <name>Mg(2+)</name>
        <dbReference type="ChEBI" id="CHEBI:18420"/>
        <label>2</label>
    </ligand>
</feature>
<evidence type="ECO:0000313" key="24">
    <source>
        <dbReference type="Proteomes" id="UP000095342"/>
    </source>
</evidence>
<gene>
    <name evidence="18" type="primary">ddl</name>
    <name evidence="23" type="ORF">BJI67_13355</name>
</gene>
<evidence type="ECO:0000256" key="17">
    <source>
        <dbReference type="ARBA" id="ARBA00047614"/>
    </source>
</evidence>
<evidence type="ECO:0000256" key="3">
    <source>
        <dbReference type="ARBA" id="ARBA00004496"/>
    </source>
</evidence>
<comment type="catalytic activity">
    <reaction evidence="17 18">
        <text>2 D-alanine + ATP = D-alanyl-D-alanine + ADP + phosphate + H(+)</text>
        <dbReference type="Rhea" id="RHEA:11224"/>
        <dbReference type="ChEBI" id="CHEBI:15378"/>
        <dbReference type="ChEBI" id="CHEBI:30616"/>
        <dbReference type="ChEBI" id="CHEBI:43474"/>
        <dbReference type="ChEBI" id="CHEBI:57416"/>
        <dbReference type="ChEBI" id="CHEBI:57822"/>
        <dbReference type="ChEBI" id="CHEBI:456216"/>
        <dbReference type="EC" id="6.3.2.4"/>
    </reaction>
</comment>
<feature type="binding site" evidence="20">
    <location>
        <position position="257"/>
    </location>
    <ligand>
        <name>Mg(2+)</name>
        <dbReference type="ChEBI" id="CHEBI:18420"/>
        <label>1</label>
    </ligand>
</feature>
<evidence type="ECO:0000256" key="18">
    <source>
        <dbReference type="HAMAP-Rule" id="MF_00047"/>
    </source>
</evidence>
<dbReference type="Pfam" id="PF07478">
    <property type="entry name" value="Dala_Dala_lig_C"/>
    <property type="match status" value="1"/>
</dbReference>
<dbReference type="GO" id="GO:0009252">
    <property type="term" value="P:peptidoglycan biosynthetic process"/>
    <property type="evidence" value="ECO:0007669"/>
    <property type="project" value="UniProtKB-UniRule"/>
</dbReference>